<name>A0ABQ3Y1N3_9ACTN</name>
<protein>
    <submittedName>
        <fullName evidence="1">Uncharacterized protein</fullName>
    </submittedName>
</protein>
<dbReference type="RefSeq" id="WP_203761664.1">
    <property type="nucleotide sequence ID" value="NZ_BAAABO010000027.1"/>
</dbReference>
<gene>
    <name evidence="1" type="ORF">Ade02nite_24110</name>
</gene>
<comment type="caution">
    <text evidence="1">The sequence shown here is derived from an EMBL/GenBank/DDBJ whole genome shotgun (WGS) entry which is preliminary data.</text>
</comment>
<accession>A0ABQ3Y1N3</accession>
<evidence type="ECO:0000313" key="1">
    <source>
        <dbReference type="EMBL" id="GID73770.1"/>
    </source>
</evidence>
<proteinExistence type="predicted"/>
<dbReference type="EMBL" id="BOMI01000037">
    <property type="protein sequence ID" value="GID73770.1"/>
    <property type="molecule type" value="Genomic_DNA"/>
</dbReference>
<organism evidence="1 2">
    <name type="scientific">Paractinoplanes deccanensis</name>
    <dbReference type="NCBI Taxonomy" id="113561"/>
    <lineage>
        <taxon>Bacteria</taxon>
        <taxon>Bacillati</taxon>
        <taxon>Actinomycetota</taxon>
        <taxon>Actinomycetes</taxon>
        <taxon>Micromonosporales</taxon>
        <taxon>Micromonosporaceae</taxon>
        <taxon>Paractinoplanes</taxon>
    </lineage>
</organism>
<sequence>MDPFEPRATAPVALTNRQDVAASDARACLLDDDPTTVGFALFGPASVRDDRLIEHG</sequence>
<keyword evidence="2" id="KW-1185">Reference proteome</keyword>
<dbReference type="Proteomes" id="UP000609879">
    <property type="component" value="Unassembled WGS sequence"/>
</dbReference>
<reference evidence="1 2" key="1">
    <citation type="submission" date="2021-01" db="EMBL/GenBank/DDBJ databases">
        <title>Whole genome shotgun sequence of Actinoplanes deccanensis NBRC 13994.</title>
        <authorList>
            <person name="Komaki H."/>
            <person name="Tamura T."/>
        </authorList>
    </citation>
    <scope>NUCLEOTIDE SEQUENCE [LARGE SCALE GENOMIC DNA]</scope>
    <source>
        <strain evidence="1 2">NBRC 13994</strain>
    </source>
</reference>
<evidence type="ECO:0000313" key="2">
    <source>
        <dbReference type="Proteomes" id="UP000609879"/>
    </source>
</evidence>